<feature type="region of interest" description="Disordered" evidence="1">
    <location>
        <begin position="552"/>
        <end position="621"/>
    </location>
</feature>
<reference evidence="4 5" key="2">
    <citation type="submission" date="2018-03" db="EMBL/GenBank/DDBJ databases">
        <authorList>
            <person name="Keele B.F."/>
        </authorList>
    </citation>
    <scope>NUCLEOTIDE SEQUENCE [LARGE SCALE GENOMIC DNA]</scope>
    <source>
        <strain evidence="4 5">D13</strain>
    </source>
</reference>
<gene>
    <name evidence="4" type="ORF">C7S18_03795</name>
</gene>
<keyword evidence="2" id="KW-0812">Transmembrane</keyword>
<feature type="signal peptide" evidence="3">
    <location>
        <begin position="1"/>
        <end position="22"/>
    </location>
</feature>
<name>A0A2P1PNF8_9GAMM</name>
<feature type="chain" id="PRO_5015144275" evidence="3">
    <location>
        <begin position="23"/>
        <end position="831"/>
    </location>
</feature>
<feature type="region of interest" description="Disordered" evidence="1">
    <location>
        <begin position="638"/>
        <end position="724"/>
    </location>
</feature>
<evidence type="ECO:0000256" key="2">
    <source>
        <dbReference type="SAM" id="Phobius"/>
    </source>
</evidence>
<reference evidence="4 5" key="1">
    <citation type="submission" date="2018-03" db="EMBL/GenBank/DDBJ databases">
        <title>Ahniella affigens gen. nov., sp. nov., a gammaproteobacterium isolated from sandy soil near a stream.</title>
        <authorList>
            <person name="Ko Y."/>
            <person name="Kim J.-H."/>
        </authorList>
    </citation>
    <scope>NUCLEOTIDE SEQUENCE [LARGE SCALE GENOMIC DNA]</scope>
    <source>
        <strain evidence="4 5">D13</strain>
    </source>
</reference>
<feature type="transmembrane region" description="Helical" evidence="2">
    <location>
        <begin position="808"/>
        <end position="826"/>
    </location>
</feature>
<feature type="compositionally biased region" description="Polar residues" evidence="1">
    <location>
        <begin position="670"/>
        <end position="685"/>
    </location>
</feature>
<dbReference type="AlphaFoldDB" id="A0A2P1PNF8"/>
<dbReference type="RefSeq" id="WP_106890295.1">
    <property type="nucleotide sequence ID" value="NZ_CP027860.1"/>
</dbReference>
<accession>A0A2P1PNF8</accession>
<dbReference type="KEGG" id="xba:C7S18_03795"/>
<proteinExistence type="predicted"/>
<sequence length="831" mass="85375">MMKLKSLIAGLSLLGMFYNAHAAIGSLDTVPAATLLAPYFEVDTSTTNGLRSQFTVSNASNTEQVARVTLWSDRGVPVFGFDIRLDGNGTVEVNLRDLLVNGTLPASTAGGVGSCTGVLPYAALSATTTLGLRNALSGQASSLLGGQCASDTQGSARGFVTIDAANTCTASNTVFPTSVGYFADGGLGLASNNNVLFGEYAFINSGSGNAYGDALVSIEAGVASGDTFYGLMAGNGAANNREPLPNMYSARISNIPGTVPNSINRTAAIVWRDPGLAAPFACGTSGPQIPDGIGTIFDHEEQPTGTFVNANTLSRATQYLAQIGSVVSGNVVYDFRTTGIPKRQGFASHIAYTNGFDGGNSAEASMYPATAFDDSAGSPGAIFPFGACSDGLDNDGDGLVDFPADAGCFNANSNSENPACSDGLDNDLDGQTDFPADTSCASRFQEFEVTECSDGFDNDGNMFTDFPADPNCRTAADNSEFTNNNQCSDGFDNNANGLIDFPFDPLCNFPGDPTESSAACLDGFDNDTDGLVDFPADPGCTSVTDFSETAEACSDGLDNDSDGQTDFPNDRGCTSPNDNNEINPACIDGIDNDGDSLIDFPNDPGCSSSTDDAENFGPCDDGFDNDGDMLIDFPADPGCASAASTTERPQCNDTFDNDFDGLIDFPNDPQCASASQNSEEGQQCNDGIDNDGDGLTDFPASPNCASATDPSEQPECSDGIDNDNDGLADFTGVGIVFPADPGCSSATDGSEFASATLAACSDGQDNDGDGFIDYPADPGCGGAGDTNEFAANQVNGGLGHPIPAASPISLLVLVLSLMGIAGLALYRRQSA</sequence>
<evidence type="ECO:0000256" key="3">
    <source>
        <dbReference type="SAM" id="SignalP"/>
    </source>
</evidence>
<keyword evidence="5" id="KW-1185">Reference proteome</keyword>
<dbReference type="Proteomes" id="UP000241074">
    <property type="component" value="Chromosome"/>
</dbReference>
<keyword evidence="2" id="KW-1133">Transmembrane helix</keyword>
<feature type="compositionally biased region" description="Polar residues" evidence="1">
    <location>
        <begin position="564"/>
        <end position="582"/>
    </location>
</feature>
<evidence type="ECO:0000313" key="4">
    <source>
        <dbReference type="EMBL" id="AVP96366.1"/>
    </source>
</evidence>
<protein>
    <submittedName>
        <fullName evidence="4">Uncharacterized protein</fullName>
    </submittedName>
</protein>
<dbReference type="OrthoDB" id="1153097at2"/>
<keyword evidence="2" id="KW-0472">Membrane</keyword>
<evidence type="ECO:0000256" key="1">
    <source>
        <dbReference type="SAM" id="MobiDB-lite"/>
    </source>
</evidence>
<feature type="compositionally biased region" description="Polar residues" evidence="1">
    <location>
        <begin position="642"/>
        <end position="654"/>
    </location>
</feature>
<dbReference type="EMBL" id="CP027860">
    <property type="protein sequence ID" value="AVP96366.1"/>
    <property type="molecule type" value="Genomic_DNA"/>
</dbReference>
<evidence type="ECO:0000313" key="5">
    <source>
        <dbReference type="Proteomes" id="UP000241074"/>
    </source>
</evidence>
<organism evidence="4 5">
    <name type="scientific">Ahniella affigens</name>
    <dbReference type="NCBI Taxonomy" id="2021234"/>
    <lineage>
        <taxon>Bacteria</taxon>
        <taxon>Pseudomonadati</taxon>
        <taxon>Pseudomonadota</taxon>
        <taxon>Gammaproteobacteria</taxon>
        <taxon>Lysobacterales</taxon>
        <taxon>Rhodanobacteraceae</taxon>
        <taxon>Ahniella</taxon>
    </lineage>
</organism>
<keyword evidence="3" id="KW-0732">Signal</keyword>